<name>A0A9Q0KFJ3_9MAGN</name>
<evidence type="ECO:0000313" key="3">
    <source>
        <dbReference type="Proteomes" id="UP001141806"/>
    </source>
</evidence>
<gene>
    <name evidence="2" type="ORF">NE237_016215</name>
</gene>
<dbReference type="EMBL" id="JAMYWD010000006">
    <property type="protein sequence ID" value="KAJ4969514.1"/>
    <property type="molecule type" value="Genomic_DNA"/>
</dbReference>
<evidence type="ECO:0000313" key="2">
    <source>
        <dbReference type="EMBL" id="KAJ4969514.1"/>
    </source>
</evidence>
<feature type="region of interest" description="Disordered" evidence="1">
    <location>
        <begin position="89"/>
        <end position="119"/>
    </location>
</feature>
<evidence type="ECO:0000256" key="1">
    <source>
        <dbReference type="SAM" id="MobiDB-lite"/>
    </source>
</evidence>
<keyword evidence="3" id="KW-1185">Reference proteome</keyword>
<accession>A0A9Q0KFJ3</accession>
<sequence>MGVTCLQVDLVNERIHEDTFSTDLDWEAICRMGMRDAQVSDEERNAMVHPRTRVEIADAEVAAAATTEVHEGDAKEDDDRMFMDVDVIPPPSPLHSTGAGPSRVPSHSVGPSHPPPDDVMGLLHEIREAQRATDQRVVDLAASLQVTQTQVAWLTRVYPEDYDRDREAPPPAAPPAP</sequence>
<comment type="caution">
    <text evidence="2">The sequence shown here is derived from an EMBL/GenBank/DDBJ whole genome shotgun (WGS) entry which is preliminary data.</text>
</comment>
<feature type="compositionally biased region" description="Low complexity" evidence="1">
    <location>
        <begin position="100"/>
        <end position="111"/>
    </location>
</feature>
<proteinExistence type="predicted"/>
<protein>
    <submittedName>
        <fullName evidence="2">Uncharacterized protein</fullName>
    </submittedName>
</protein>
<dbReference type="AlphaFoldDB" id="A0A9Q0KFJ3"/>
<dbReference type="Proteomes" id="UP001141806">
    <property type="component" value="Unassembled WGS sequence"/>
</dbReference>
<reference evidence="2" key="1">
    <citation type="journal article" date="2023" name="Plant J.">
        <title>The genome of the king protea, Protea cynaroides.</title>
        <authorList>
            <person name="Chang J."/>
            <person name="Duong T.A."/>
            <person name="Schoeman C."/>
            <person name="Ma X."/>
            <person name="Roodt D."/>
            <person name="Barker N."/>
            <person name="Li Z."/>
            <person name="Van de Peer Y."/>
            <person name="Mizrachi E."/>
        </authorList>
    </citation>
    <scope>NUCLEOTIDE SEQUENCE</scope>
    <source>
        <tissue evidence="2">Young leaves</tissue>
    </source>
</reference>
<organism evidence="2 3">
    <name type="scientific">Protea cynaroides</name>
    <dbReference type="NCBI Taxonomy" id="273540"/>
    <lineage>
        <taxon>Eukaryota</taxon>
        <taxon>Viridiplantae</taxon>
        <taxon>Streptophyta</taxon>
        <taxon>Embryophyta</taxon>
        <taxon>Tracheophyta</taxon>
        <taxon>Spermatophyta</taxon>
        <taxon>Magnoliopsida</taxon>
        <taxon>Proteales</taxon>
        <taxon>Proteaceae</taxon>
        <taxon>Protea</taxon>
    </lineage>
</organism>